<sequence>MARLESAADVSAAEYLARAEAYDRLLEDLNDKLAWSRGGGGGKMVARHRERGKIPVRERIDLLIDPGTAFLELSPLAAWGLYEGGLPAAGIVTGIATVRGTACMIIANDATVKGGSFYRETVKKHIRAQEIAAENRLPTLYLVDCGGANLNQMEEVFYDENHFGGTFHRQCRMSAAGIPQLAAVFGECTAGGAYIPALCDEFVMVEGGASIHLGGPQIVKAAISEVVDRQDLGGAALHTRQSGVSDHIAPDEYAAIGKLRDMVASLGYEQPFAPGRAAPAEPLFSAEELPGIVGTDLSRPFDQREILARILDGSEFHEFKPEWGETIVCGTGRLEGFQVGVIANNGVLFSEACLKAAHFIELCDQRGHPILFLQNTTGFMVGREAELGGISKHSAKLVYAMSNTRVPRLTLVTGGSYGAGNYGMSGRGFRPHFMFMWPNARLGGMNPDVGSSVLMDLRRASISRNPATEEELAQEEARLRAMFEEKSDPYFCTARVFDDGIIDPRDTRRVLGICLGVVNLRPERRAHRPVYRM</sequence>
<dbReference type="Pfam" id="PF01039">
    <property type="entry name" value="Carboxyl_trans"/>
    <property type="match status" value="1"/>
</dbReference>
<gene>
    <name evidence="3" type="ORF">DRV85_16120</name>
</gene>
<dbReference type="GO" id="GO:1905202">
    <property type="term" value="C:methylcrotonoyl-CoA carboxylase complex"/>
    <property type="evidence" value="ECO:0007669"/>
    <property type="project" value="TreeGrafter"/>
</dbReference>
<evidence type="ECO:0000259" key="1">
    <source>
        <dbReference type="PROSITE" id="PS50980"/>
    </source>
</evidence>
<dbReference type="GO" id="GO:0006552">
    <property type="term" value="P:L-leucine catabolic process"/>
    <property type="evidence" value="ECO:0007669"/>
    <property type="project" value="TreeGrafter"/>
</dbReference>
<protein>
    <submittedName>
        <fullName evidence="3">Methylcrotonoyl-CoA carboxylase</fullName>
    </submittedName>
</protein>
<feature type="domain" description="CoA carboxyltransferase C-terminal" evidence="2">
    <location>
        <begin position="278"/>
        <end position="533"/>
    </location>
</feature>
<dbReference type="FunFam" id="3.90.226.10:FF:000030">
    <property type="entry name" value="Acetyl-CoA carboxylase carboxyltransferase subunit"/>
    <property type="match status" value="1"/>
</dbReference>
<comment type="caution">
    <text evidence="3">The sequence shown here is derived from an EMBL/GenBank/DDBJ whole genome shotgun (WGS) entry which is preliminary data.</text>
</comment>
<dbReference type="InterPro" id="IPR045190">
    <property type="entry name" value="MCCB/AccD1-like"/>
</dbReference>
<organism evidence="3 4">
    <name type="scientific">Rhodosalinus halophilus</name>
    <dbReference type="NCBI Taxonomy" id="2259333"/>
    <lineage>
        <taxon>Bacteria</taxon>
        <taxon>Pseudomonadati</taxon>
        <taxon>Pseudomonadota</taxon>
        <taxon>Alphaproteobacteria</taxon>
        <taxon>Rhodobacterales</taxon>
        <taxon>Paracoccaceae</taxon>
        <taxon>Rhodosalinus</taxon>
    </lineage>
</organism>
<evidence type="ECO:0000259" key="2">
    <source>
        <dbReference type="PROSITE" id="PS50989"/>
    </source>
</evidence>
<dbReference type="PANTHER" id="PTHR22855:SF13">
    <property type="entry name" value="METHYLCROTONOYL-COA CARBOXYLASE BETA CHAIN, MITOCHONDRIAL"/>
    <property type="match status" value="1"/>
</dbReference>
<dbReference type="EMBL" id="QNTQ01000018">
    <property type="protein sequence ID" value="RBI83390.1"/>
    <property type="molecule type" value="Genomic_DNA"/>
</dbReference>
<dbReference type="InterPro" id="IPR011762">
    <property type="entry name" value="COA_CT_N"/>
</dbReference>
<dbReference type="Gene3D" id="3.90.226.10">
    <property type="entry name" value="2-enoyl-CoA Hydratase, Chain A, domain 1"/>
    <property type="match status" value="2"/>
</dbReference>
<dbReference type="FunFam" id="3.90.226.10:FF:000004">
    <property type="entry name" value="Methylcrotonoyl-CoA carboxylase beta chain"/>
    <property type="match status" value="1"/>
</dbReference>
<dbReference type="GO" id="GO:0004485">
    <property type="term" value="F:methylcrotonoyl-CoA carboxylase activity"/>
    <property type="evidence" value="ECO:0007669"/>
    <property type="project" value="TreeGrafter"/>
</dbReference>
<dbReference type="PROSITE" id="PS50980">
    <property type="entry name" value="COA_CT_NTER"/>
    <property type="match status" value="1"/>
</dbReference>
<dbReference type="PROSITE" id="PS50989">
    <property type="entry name" value="COA_CT_CTER"/>
    <property type="match status" value="1"/>
</dbReference>
<proteinExistence type="predicted"/>
<keyword evidence="4" id="KW-1185">Reference proteome</keyword>
<accession>A0A365U527</accession>
<dbReference type="InterPro" id="IPR011763">
    <property type="entry name" value="COA_CT_C"/>
</dbReference>
<dbReference type="SUPFAM" id="SSF52096">
    <property type="entry name" value="ClpP/crotonase"/>
    <property type="match status" value="2"/>
</dbReference>
<dbReference type="PANTHER" id="PTHR22855">
    <property type="entry name" value="ACETYL, PROPIONYL, PYRUVATE, AND GLUTACONYL CARBOXYLASE-RELATED"/>
    <property type="match status" value="1"/>
</dbReference>
<dbReference type="InterPro" id="IPR029045">
    <property type="entry name" value="ClpP/crotonase-like_dom_sf"/>
</dbReference>
<dbReference type="AlphaFoldDB" id="A0A365U527"/>
<reference evidence="3 4" key="1">
    <citation type="submission" date="2018-07" db="EMBL/GenBank/DDBJ databases">
        <title>Rhodosalinus sp. strain E84T genomic sequence and assembly.</title>
        <authorList>
            <person name="Liu Z.-W."/>
            <person name="Lu D.-C."/>
        </authorList>
    </citation>
    <scope>NUCLEOTIDE SEQUENCE [LARGE SCALE GENOMIC DNA]</scope>
    <source>
        <strain evidence="3 4">E84</strain>
    </source>
</reference>
<dbReference type="InterPro" id="IPR034733">
    <property type="entry name" value="AcCoA_carboxyl_beta"/>
</dbReference>
<dbReference type="Proteomes" id="UP000253370">
    <property type="component" value="Unassembled WGS sequence"/>
</dbReference>
<name>A0A365U527_9RHOB</name>
<evidence type="ECO:0000313" key="4">
    <source>
        <dbReference type="Proteomes" id="UP000253370"/>
    </source>
</evidence>
<feature type="domain" description="CoA carboxyltransferase N-terminal" evidence="1">
    <location>
        <begin position="21"/>
        <end position="278"/>
    </location>
</feature>
<dbReference type="OrthoDB" id="9803706at2"/>
<evidence type="ECO:0000313" key="3">
    <source>
        <dbReference type="EMBL" id="RBI83390.1"/>
    </source>
</evidence>